<name>A0A2T5M571_9EURO</name>
<dbReference type="Proteomes" id="UP000244073">
    <property type="component" value="Unassembled WGS sequence"/>
</dbReference>
<accession>A0A2T5M571</accession>
<keyword evidence="1" id="KW-0472">Membrane</keyword>
<feature type="transmembrane region" description="Helical" evidence="1">
    <location>
        <begin position="12"/>
        <end position="34"/>
    </location>
</feature>
<evidence type="ECO:0000256" key="1">
    <source>
        <dbReference type="SAM" id="Phobius"/>
    </source>
</evidence>
<keyword evidence="1" id="KW-0812">Transmembrane</keyword>
<feature type="non-terminal residue" evidence="2">
    <location>
        <position position="57"/>
    </location>
</feature>
<dbReference type="AlphaFoldDB" id="A0A2T5M571"/>
<reference evidence="2 3" key="1">
    <citation type="journal article" date="2018" name="Proc. Natl. Acad. Sci. U.S.A.">
        <title>Linking secondary metabolites to gene clusters through genome sequencing of six diverse Aspergillus species.</title>
        <authorList>
            <person name="Kaerboelling I."/>
            <person name="Vesth T.C."/>
            <person name="Frisvad J.C."/>
            <person name="Nybo J.L."/>
            <person name="Theobald S."/>
            <person name="Kuo A."/>
            <person name="Bowyer P."/>
            <person name="Matsuda Y."/>
            <person name="Mondo S."/>
            <person name="Lyhne E.K."/>
            <person name="Kogle M.E."/>
            <person name="Clum A."/>
            <person name="Lipzen A."/>
            <person name="Salamov A."/>
            <person name="Ngan C.Y."/>
            <person name="Daum C."/>
            <person name="Chiniquy J."/>
            <person name="Barry K."/>
            <person name="LaButti K."/>
            <person name="Haridas S."/>
            <person name="Simmons B.A."/>
            <person name="Magnuson J.K."/>
            <person name="Mortensen U.H."/>
            <person name="Larsen T.O."/>
            <person name="Grigoriev I.V."/>
            <person name="Baker S.E."/>
            <person name="Andersen M.R."/>
        </authorList>
    </citation>
    <scope>NUCLEOTIDE SEQUENCE [LARGE SCALE GENOMIC DNA]</scope>
    <source>
        <strain evidence="2 3">IBT 24754</strain>
    </source>
</reference>
<protein>
    <submittedName>
        <fullName evidence="2">Uncharacterized protein</fullName>
    </submittedName>
</protein>
<proteinExistence type="predicted"/>
<organism evidence="2 3">
    <name type="scientific">Aspergillus ochraceoroseus IBT 24754</name>
    <dbReference type="NCBI Taxonomy" id="1392256"/>
    <lineage>
        <taxon>Eukaryota</taxon>
        <taxon>Fungi</taxon>
        <taxon>Dikarya</taxon>
        <taxon>Ascomycota</taxon>
        <taxon>Pezizomycotina</taxon>
        <taxon>Eurotiomycetes</taxon>
        <taxon>Eurotiomycetidae</taxon>
        <taxon>Eurotiales</taxon>
        <taxon>Aspergillaceae</taxon>
        <taxon>Aspergillus</taxon>
        <taxon>Aspergillus subgen. Nidulantes</taxon>
    </lineage>
</organism>
<sequence length="57" mass="6217">MATPVLVDRCLLWISTGYCCHSSLSTVILLWMVASPARESALPTHKRNAVKEGSNCV</sequence>
<evidence type="ECO:0000313" key="3">
    <source>
        <dbReference type="Proteomes" id="UP000244073"/>
    </source>
</evidence>
<dbReference type="RefSeq" id="XP_040755067.1">
    <property type="nucleotide sequence ID" value="XM_040896149.1"/>
</dbReference>
<dbReference type="EMBL" id="MSFN02000001">
    <property type="protein sequence ID" value="PTU23675.1"/>
    <property type="molecule type" value="Genomic_DNA"/>
</dbReference>
<dbReference type="GeneID" id="63813031"/>
<comment type="caution">
    <text evidence="2">The sequence shown here is derived from an EMBL/GenBank/DDBJ whole genome shotgun (WGS) entry which is preliminary data.</text>
</comment>
<gene>
    <name evidence="2" type="ORF">P175DRAFT_0496831</name>
</gene>
<dbReference type="VEuPathDB" id="FungiDB:P175DRAFT_0496831"/>
<keyword evidence="1" id="KW-1133">Transmembrane helix</keyword>
<evidence type="ECO:0000313" key="2">
    <source>
        <dbReference type="EMBL" id="PTU23675.1"/>
    </source>
</evidence>